<feature type="compositionally biased region" description="Polar residues" evidence="1">
    <location>
        <begin position="651"/>
        <end position="670"/>
    </location>
</feature>
<reference evidence="4" key="1">
    <citation type="journal article" date="2013" name="Philos. Trans. R. Soc. Lond., B, Biol. Sci.">
        <title>Functional endogenous viral elements in the genome of the parasitoid wasp Cotesia congregata: insights into the evolutionary dynamics of bracoviruses.</title>
        <authorList>
            <person name="Bezier A."/>
            <person name="Louis F."/>
            <person name="Jancek S."/>
            <person name="Periquet G."/>
            <person name="Theze J."/>
            <person name="Gyapay G."/>
            <person name="Musset K."/>
            <person name="Lesobre J."/>
            <person name="Lenoble P."/>
            <person name="Dupuy C."/>
            <person name="Gundersen-Rindal D."/>
            <person name="Herniou E.A.Drezen.J.M."/>
        </authorList>
    </citation>
    <scope>NUCLEOTIDE SEQUENCE</scope>
</reference>
<feature type="region of interest" description="Disordered" evidence="1">
    <location>
        <begin position="474"/>
        <end position="549"/>
    </location>
</feature>
<evidence type="ECO:0000313" key="4">
    <source>
        <dbReference type="EMBL" id="CCQ71084.1"/>
    </source>
</evidence>
<feature type="compositionally biased region" description="Polar residues" evidence="1">
    <location>
        <begin position="489"/>
        <end position="527"/>
    </location>
</feature>
<feature type="compositionally biased region" description="Polar residues" evidence="1">
    <location>
        <begin position="340"/>
        <end position="370"/>
    </location>
</feature>
<sequence>MIRRRDNNKRAFYVVQFLELPFEGIDDYVCVPYTWLIVRKATDQKSIVAYPKGEDPFVTKDRVKNKERCNNEWRFFMAAIKYETDSYGDAEYWIAMRNDNGPSVERELKTTDIETEFSLNKKLRNANRNHSSKLDDNPRKPLPKILIKRPSLPEPNKQLNEKQMKLDDAAQSSGTIVTDANAEPGSSRQEQSIIAQDNQTMESAQTGTTASDSNGTLSSSQRKDENLQESLPIQEQQELSRSYINVATPDTPTFVIDDNEEVQPTSIEEQQVPSYQAISQFTKQSKPVQQPRIVAAPSIEMTQKPVEKRIRLMNIKRNLEIAAQNQSNLMDRSRTLLTRSVEEQSSATTQNQSQDGTQLQEMRSGNSRKSTALLRSMAISSQEINDVPRINLNNTQNVNTVDPRNIVQSFTKVASASQSSLSSSLQRPSYGRQLDGQQSLLNQQQSLTQSYQNQCIPTNGNNFEQDLLRKSAERNNYEQRPNSRPIRMSTPSIGQNSIIPSSPLYQTSKLPQQRQSHPSQQDSQRQPQKPKIRIGTSTKPQNNRQTPTFQVTKETLSPILTKVLNSVRQALSTTHNQYLQNERQFQGNHSKRAPVNENHLSQIDNTLQTDEWMEEETPSAHYGANSDSDTVTDHEVTSDQEMSADEAPVERTNNFYGPGISSGSSSADRPIAAQNSTIHQTHSKVILEQQMLDNFATLLTQMGSTLRYTTDMYNTLRSSILDTAQTYKKLLGAVEEFNSVQKLASNSSSSSNRTEEVSQLSEERHIEVAASTSSSTQNQHSRGDANRTPKIKYNSWRLVLPPEYDPRDTRWTLKYRTNLPGLVELTPQSGVYVSYGDLKYCQQVSKDCQSLAKRLLSAVFNRKALSVCFSMTEKAQAPDNVVSNIRPELDDNACTVLLNFVLEHGLQRGWNTDLQPILSTLHCKIQEIRFKYGVVVQC</sequence>
<organism evidence="4">
    <name type="scientific">Cotesia congregata</name>
    <name type="common">Parasitoid wasp</name>
    <name type="synonym">Apanteles congregatus</name>
    <dbReference type="NCBI Taxonomy" id="51543"/>
    <lineage>
        <taxon>Eukaryota</taxon>
        <taxon>Metazoa</taxon>
        <taxon>Ecdysozoa</taxon>
        <taxon>Arthropoda</taxon>
        <taxon>Hexapoda</taxon>
        <taxon>Insecta</taxon>
        <taxon>Pterygota</taxon>
        <taxon>Neoptera</taxon>
        <taxon>Endopterygota</taxon>
        <taxon>Hymenoptera</taxon>
        <taxon>Apocrita</taxon>
        <taxon>Ichneumonoidea</taxon>
        <taxon>Braconidae</taxon>
        <taxon>Microgastrinae</taxon>
        <taxon>Cotesia</taxon>
    </lineage>
</organism>
<dbReference type="InterPro" id="IPR018379">
    <property type="entry name" value="BEN_domain"/>
</dbReference>
<accession>S6CVK7</accession>
<feature type="region of interest" description="Disordered" evidence="1">
    <location>
        <begin position="340"/>
        <end position="371"/>
    </location>
</feature>
<dbReference type="Proteomes" id="UP000786811">
    <property type="component" value="Unassembled WGS sequence"/>
</dbReference>
<proteinExistence type="predicted"/>
<feature type="region of interest" description="Disordered" evidence="1">
    <location>
        <begin position="742"/>
        <end position="788"/>
    </location>
</feature>
<feature type="compositionally biased region" description="Polar residues" evidence="1">
    <location>
        <begin position="770"/>
        <end position="780"/>
    </location>
</feature>
<dbReference type="OrthoDB" id="10071220at2759"/>
<dbReference type="AlphaFoldDB" id="S6CVK7"/>
<evidence type="ECO:0000313" key="3">
    <source>
        <dbReference type="EMBL" id="CAG5092326.1"/>
    </source>
</evidence>
<feature type="region of interest" description="Disordered" evidence="1">
    <location>
        <begin position="614"/>
        <end position="670"/>
    </location>
</feature>
<feature type="domain" description="BEN" evidence="2">
    <location>
        <begin position="828"/>
        <end position="932"/>
    </location>
</feature>
<dbReference type="EMBL" id="HF586472">
    <property type="protein sequence ID" value="CCQ71084.1"/>
    <property type="molecule type" value="Genomic_DNA"/>
</dbReference>
<gene>
    <name evidence="4" type="primary">ben-10</name>
    <name evidence="3" type="ORF">HICCMSTLAB_LOCUS6052</name>
</gene>
<protein>
    <submittedName>
        <fullName evidence="3">Cc_ben.10_25.2b</fullName>
    </submittedName>
</protein>
<reference evidence="3" key="2">
    <citation type="submission" date="2021-04" db="EMBL/GenBank/DDBJ databases">
        <authorList>
            <person name="Chebbi M.A.C M."/>
        </authorList>
    </citation>
    <scope>NUCLEOTIDE SEQUENCE</scope>
</reference>
<feature type="compositionally biased region" description="Basic and acidic residues" evidence="1">
    <location>
        <begin position="753"/>
        <end position="767"/>
    </location>
</feature>
<dbReference type="EMBL" id="CAJNRD030001120">
    <property type="protein sequence ID" value="CAG5092326.1"/>
    <property type="molecule type" value="Genomic_DNA"/>
</dbReference>
<keyword evidence="5" id="KW-1185">Reference proteome</keyword>
<evidence type="ECO:0000256" key="1">
    <source>
        <dbReference type="SAM" id="MobiDB-lite"/>
    </source>
</evidence>
<feature type="compositionally biased region" description="Polar residues" evidence="1">
    <location>
        <begin position="535"/>
        <end position="549"/>
    </location>
</feature>
<feature type="compositionally biased region" description="Basic residues" evidence="1">
    <location>
        <begin position="121"/>
        <end position="131"/>
    </location>
</feature>
<feature type="region of interest" description="Disordered" evidence="1">
    <location>
        <begin position="198"/>
        <end position="229"/>
    </location>
</feature>
<feature type="compositionally biased region" description="Polar residues" evidence="1">
    <location>
        <begin position="198"/>
        <end position="220"/>
    </location>
</feature>
<evidence type="ECO:0000259" key="2">
    <source>
        <dbReference type="PROSITE" id="PS51457"/>
    </source>
</evidence>
<name>S6CVK7_COTCN</name>
<dbReference type="PROSITE" id="PS51457">
    <property type="entry name" value="BEN"/>
    <property type="match status" value="1"/>
</dbReference>
<feature type="region of interest" description="Disordered" evidence="1">
    <location>
        <begin position="120"/>
        <end position="156"/>
    </location>
</feature>
<dbReference type="Pfam" id="PF10523">
    <property type="entry name" value="BEN"/>
    <property type="match status" value="1"/>
</dbReference>
<evidence type="ECO:0000313" key="5">
    <source>
        <dbReference type="Proteomes" id="UP000786811"/>
    </source>
</evidence>
<dbReference type="GO" id="GO:0003677">
    <property type="term" value="F:DNA binding"/>
    <property type="evidence" value="ECO:0007669"/>
    <property type="project" value="InterPro"/>
</dbReference>